<gene>
    <name evidence="3" type="ORF">BK730_17755</name>
</gene>
<organism evidence="3 4">
    <name type="scientific">Bacillus wiedmannii</name>
    <dbReference type="NCBI Taxonomy" id="1890302"/>
    <lineage>
        <taxon>Bacteria</taxon>
        <taxon>Bacillati</taxon>
        <taxon>Bacillota</taxon>
        <taxon>Bacilli</taxon>
        <taxon>Bacillales</taxon>
        <taxon>Bacillaceae</taxon>
        <taxon>Bacillus</taxon>
        <taxon>Bacillus cereus group</taxon>
    </lineage>
</organism>
<name>A0A242Z6C6_9BACI</name>
<dbReference type="EMBL" id="NFDE01000054">
    <property type="protein sequence ID" value="OTX88038.1"/>
    <property type="molecule type" value="Genomic_DNA"/>
</dbReference>
<dbReference type="AlphaFoldDB" id="A0A242Z6C6"/>
<evidence type="ECO:0000259" key="2">
    <source>
        <dbReference type="SMART" id="SM00470"/>
    </source>
</evidence>
<dbReference type="SUPFAM" id="SSF110849">
    <property type="entry name" value="ParB/Sulfiredoxin"/>
    <property type="match status" value="1"/>
</dbReference>
<dbReference type="InterPro" id="IPR036086">
    <property type="entry name" value="ParB/Sulfiredoxin_sf"/>
</dbReference>
<dbReference type="RefSeq" id="WP_086421933.1">
    <property type="nucleotide sequence ID" value="NZ_NFDE01000054.1"/>
</dbReference>
<dbReference type="Pfam" id="PF02195">
    <property type="entry name" value="ParB_N"/>
    <property type="match status" value="1"/>
</dbReference>
<dbReference type="InterPro" id="IPR003115">
    <property type="entry name" value="ParB_N"/>
</dbReference>
<evidence type="ECO:0000313" key="4">
    <source>
        <dbReference type="Proteomes" id="UP000194945"/>
    </source>
</evidence>
<evidence type="ECO:0000313" key="3">
    <source>
        <dbReference type="EMBL" id="OTX88038.1"/>
    </source>
</evidence>
<reference evidence="3 4" key="1">
    <citation type="submission" date="2016-10" db="EMBL/GenBank/DDBJ databases">
        <title>Comparative genomics of Bacillus thuringiensis reveals a path to pathogens against multiple invertebrate hosts.</title>
        <authorList>
            <person name="Zheng J."/>
            <person name="Gao Q."/>
            <person name="Liu H."/>
            <person name="Peng D."/>
            <person name="Ruan L."/>
            <person name="Sun M."/>
        </authorList>
    </citation>
    <scope>NUCLEOTIDE SEQUENCE [LARGE SCALE GENOMIC DNA]</scope>
    <source>
        <strain evidence="3">BGSC 4BK1</strain>
    </source>
</reference>
<dbReference type="Proteomes" id="UP000194945">
    <property type="component" value="Unassembled WGS sequence"/>
</dbReference>
<feature type="region of interest" description="Disordered" evidence="1">
    <location>
        <begin position="321"/>
        <end position="340"/>
    </location>
</feature>
<dbReference type="SMART" id="SM00470">
    <property type="entry name" value="ParB"/>
    <property type="match status" value="1"/>
</dbReference>
<protein>
    <recommendedName>
        <fullName evidence="2">ParB-like N-terminal domain-containing protein</fullName>
    </recommendedName>
</protein>
<feature type="domain" description="ParB-like N-terminal" evidence="2">
    <location>
        <begin position="5"/>
        <end position="90"/>
    </location>
</feature>
<sequence>MKKIEMVKIENVKIRSNRYQKLNNEVVQQLAASIQEIGLKSPLIVTEGKILVSGLHRLSALRLLGYTEVPVIYTNTNEYKNDIEEIDENLVRQTLVFIERAEQNVRKVKLMIKEQENLQSTEGKEMEAYLNDSGIVRPILDRLKVSYTEFLEYKEVILGLDNSVLQFMKRIEFEKKIQVTKFTYMTLAHLPYEWQFKFINELGKNNPNSEIKLLEVEYSKYNRELEVQKIKAAAAKAARKAEEERMKRAEEERRRIEAERKKNEEEAERKRAELLERMKQARAEGERQVLIRRQEELERQEKFRREAELKRLEMLRQQQEVERRRIEEEERKRQEEEAEKKKLDEYYKLHNTTPPALKREDSKNLTIGEIVQQRHKETQENYRVLHIKDTFTLNTVLSRMEYSDWVNSIDEHIHRVAKAVNTYESALIICRNKADILKVVTEVERCIHMKKSKENLA</sequence>
<accession>A0A242Z6C6</accession>
<proteinExistence type="predicted"/>
<dbReference type="Gene3D" id="3.90.1530.10">
    <property type="entry name" value="Conserved hypothetical protein from pyrococcus furiosus pfu- 392566-001, ParB domain"/>
    <property type="match status" value="1"/>
</dbReference>
<evidence type="ECO:0000256" key="1">
    <source>
        <dbReference type="SAM" id="MobiDB-lite"/>
    </source>
</evidence>
<feature type="region of interest" description="Disordered" evidence="1">
    <location>
        <begin position="245"/>
        <end position="269"/>
    </location>
</feature>
<comment type="caution">
    <text evidence="3">The sequence shown here is derived from an EMBL/GenBank/DDBJ whole genome shotgun (WGS) entry which is preliminary data.</text>
</comment>